<keyword evidence="3 8" id="KW-0812">Transmembrane</keyword>
<keyword evidence="5 8" id="KW-0472">Membrane</keyword>
<dbReference type="PANTHER" id="PTHR33721:SF1">
    <property type="entry name" value="TRANSMEMBRANE PROTEIN 255A"/>
    <property type="match status" value="1"/>
</dbReference>
<evidence type="ECO:0000256" key="4">
    <source>
        <dbReference type="ARBA" id="ARBA00022989"/>
    </source>
</evidence>
<comment type="similarity">
    <text evidence="2">Belongs to the TMEM255 family.</text>
</comment>
<feature type="transmembrane region" description="Helical" evidence="8">
    <location>
        <begin position="6"/>
        <end position="23"/>
    </location>
</feature>
<keyword evidence="10" id="KW-1185">Reference proteome</keyword>
<evidence type="ECO:0000256" key="3">
    <source>
        <dbReference type="ARBA" id="ARBA00022692"/>
    </source>
</evidence>
<dbReference type="Proteomes" id="UP000694424">
    <property type="component" value="Unplaced"/>
</dbReference>
<comment type="subcellular location">
    <subcellularLocation>
        <location evidence="1">Membrane</location>
        <topology evidence="1">Multi-pass membrane protein</topology>
    </subcellularLocation>
</comment>
<dbReference type="PANTHER" id="PTHR33721">
    <property type="entry name" value="TRANSMEMBRANE PROTEIN 255B-LIKE"/>
    <property type="match status" value="1"/>
</dbReference>
<dbReference type="Ensembl" id="ENSAOWT00000014168.1">
    <property type="protein sequence ID" value="ENSAOWP00000012465.1"/>
    <property type="gene ID" value="ENSAOWG00000008527.1"/>
</dbReference>
<evidence type="ECO:0000256" key="8">
    <source>
        <dbReference type="SAM" id="Phobius"/>
    </source>
</evidence>
<organism evidence="9 10">
    <name type="scientific">Apteryx owenii</name>
    <name type="common">Little spotted kiwi</name>
    <dbReference type="NCBI Taxonomy" id="8824"/>
    <lineage>
        <taxon>Eukaryota</taxon>
        <taxon>Metazoa</taxon>
        <taxon>Chordata</taxon>
        <taxon>Craniata</taxon>
        <taxon>Vertebrata</taxon>
        <taxon>Euteleostomi</taxon>
        <taxon>Archelosauria</taxon>
        <taxon>Archosauria</taxon>
        <taxon>Dinosauria</taxon>
        <taxon>Saurischia</taxon>
        <taxon>Theropoda</taxon>
        <taxon>Coelurosauria</taxon>
        <taxon>Aves</taxon>
        <taxon>Palaeognathae</taxon>
        <taxon>Apterygiformes</taxon>
        <taxon>Apterygidae</taxon>
        <taxon>Apteryx</taxon>
    </lineage>
</organism>
<reference evidence="9" key="2">
    <citation type="submission" date="2025-09" db="UniProtKB">
        <authorList>
            <consortium name="Ensembl"/>
        </authorList>
    </citation>
    <scope>IDENTIFICATION</scope>
</reference>
<dbReference type="Pfam" id="PF14967">
    <property type="entry name" value="FAM70"/>
    <property type="match status" value="1"/>
</dbReference>
<dbReference type="AlphaFoldDB" id="A0A8B9PKX1"/>
<keyword evidence="4 8" id="KW-1133">Transmembrane helix</keyword>
<evidence type="ECO:0000256" key="6">
    <source>
        <dbReference type="ARBA" id="ARBA00039451"/>
    </source>
</evidence>
<protein>
    <recommendedName>
        <fullName evidence="6">Transmembrane protein 255A</fullName>
    </recommendedName>
    <alternativeName>
        <fullName evidence="7">Protein FAM70A</fullName>
    </alternativeName>
</protein>
<dbReference type="GO" id="GO:0016020">
    <property type="term" value="C:membrane"/>
    <property type="evidence" value="ECO:0007669"/>
    <property type="project" value="UniProtKB-SubCell"/>
</dbReference>
<name>A0A8B9PKX1_APTOW</name>
<evidence type="ECO:0000256" key="5">
    <source>
        <dbReference type="ARBA" id="ARBA00023136"/>
    </source>
</evidence>
<dbReference type="InterPro" id="IPR028014">
    <property type="entry name" value="TMEM255"/>
</dbReference>
<evidence type="ECO:0000313" key="10">
    <source>
        <dbReference type="Proteomes" id="UP000694424"/>
    </source>
</evidence>
<reference evidence="9" key="1">
    <citation type="submission" date="2025-08" db="UniProtKB">
        <authorList>
            <consortium name="Ensembl"/>
        </authorList>
    </citation>
    <scope>IDENTIFICATION</scope>
</reference>
<evidence type="ECO:0000313" key="9">
    <source>
        <dbReference type="Ensembl" id="ENSAOWP00000012465.1"/>
    </source>
</evidence>
<evidence type="ECO:0000256" key="7">
    <source>
        <dbReference type="ARBA" id="ARBA00041817"/>
    </source>
</evidence>
<proteinExistence type="inferred from homology"/>
<sequence length="181" mass="19674">FSTPCALILSKFCCVCVFLGSFNRRKRNSLYVTVTLLIVSVLILTVGLAATTRTQNVTVGGYYPGVIVSIELLGRSRKLIAYKVPCNAANVIKGDRVLNINICSATSLPFDLFDLLLFCTCCSFPCFTVEKHVQLYPLLLSDRHLGGSAPPADNSDTSDADNEGPFVPSVEKHVFFPFDAG</sequence>
<accession>A0A8B9PKX1</accession>
<evidence type="ECO:0000256" key="1">
    <source>
        <dbReference type="ARBA" id="ARBA00004141"/>
    </source>
</evidence>
<feature type="transmembrane region" description="Helical" evidence="8">
    <location>
        <begin position="30"/>
        <end position="50"/>
    </location>
</feature>
<evidence type="ECO:0000256" key="2">
    <source>
        <dbReference type="ARBA" id="ARBA00007903"/>
    </source>
</evidence>